<sequence>MLVNSFQEHHSHHSCCSHLLRTPCGAQVAKFTRLNDMSETSSQAEAAPVPELPRLHPTIASSMFFC</sequence>
<dbReference type="Proteomes" id="UP000015105">
    <property type="component" value="Chromosome 3D"/>
</dbReference>
<reference evidence="2" key="1">
    <citation type="journal article" date="2014" name="Science">
        <title>Ancient hybridizations among the ancestral genomes of bread wheat.</title>
        <authorList>
            <consortium name="International Wheat Genome Sequencing Consortium,"/>
            <person name="Marcussen T."/>
            <person name="Sandve S.R."/>
            <person name="Heier L."/>
            <person name="Spannagl M."/>
            <person name="Pfeifer M."/>
            <person name="Jakobsen K.S."/>
            <person name="Wulff B.B."/>
            <person name="Steuernagel B."/>
            <person name="Mayer K.F."/>
            <person name="Olsen O.A."/>
        </authorList>
    </citation>
    <scope>NUCLEOTIDE SEQUENCE [LARGE SCALE GENOMIC DNA]</scope>
    <source>
        <strain evidence="2">cv. AL8/78</strain>
    </source>
</reference>
<protein>
    <submittedName>
        <fullName evidence="1">Uncharacterized protein</fullName>
    </submittedName>
</protein>
<reference evidence="1" key="5">
    <citation type="journal article" date="2021" name="G3 (Bethesda)">
        <title>Aegilops tauschii genome assembly Aet v5.0 features greater sequence contiguity and improved annotation.</title>
        <authorList>
            <person name="Wang L."/>
            <person name="Zhu T."/>
            <person name="Rodriguez J.C."/>
            <person name="Deal K.R."/>
            <person name="Dubcovsky J."/>
            <person name="McGuire P.E."/>
            <person name="Lux T."/>
            <person name="Spannagl M."/>
            <person name="Mayer K.F.X."/>
            <person name="Baldrich P."/>
            <person name="Meyers B.C."/>
            <person name="Huo N."/>
            <person name="Gu Y.Q."/>
            <person name="Zhou H."/>
            <person name="Devos K.M."/>
            <person name="Bennetzen J.L."/>
            <person name="Unver T."/>
            <person name="Budak H."/>
            <person name="Gulick P.J."/>
            <person name="Galiba G."/>
            <person name="Kalapos B."/>
            <person name="Nelson D.R."/>
            <person name="Li P."/>
            <person name="You F.M."/>
            <person name="Luo M.C."/>
            <person name="Dvorak J."/>
        </authorList>
    </citation>
    <scope>NUCLEOTIDE SEQUENCE [LARGE SCALE GENOMIC DNA]</scope>
    <source>
        <strain evidence="1">cv. AL8/78</strain>
    </source>
</reference>
<keyword evidence="2" id="KW-1185">Reference proteome</keyword>
<reference evidence="2" key="2">
    <citation type="journal article" date="2017" name="Nat. Plants">
        <title>The Aegilops tauschii genome reveals multiple impacts of transposons.</title>
        <authorList>
            <person name="Zhao G."/>
            <person name="Zou C."/>
            <person name="Li K."/>
            <person name="Wang K."/>
            <person name="Li T."/>
            <person name="Gao L."/>
            <person name="Zhang X."/>
            <person name="Wang H."/>
            <person name="Yang Z."/>
            <person name="Liu X."/>
            <person name="Jiang W."/>
            <person name="Mao L."/>
            <person name="Kong X."/>
            <person name="Jiao Y."/>
            <person name="Jia J."/>
        </authorList>
    </citation>
    <scope>NUCLEOTIDE SEQUENCE [LARGE SCALE GENOMIC DNA]</scope>
    <source>
        <strain evidence="2">cv. AL8/78</strain>
    </source>
</reference>
<evidence type="ECO:0000313" key="1">
    <source>
        <dbReference type="EnsemblPlants" id="AET3Gv20424700.4"/>
    </source>
</evidence>
<evidence type="ECO:0000313" key="2">
    <source>
        <dbReference type="Proteomes" id="UP000015105"/>
    </source>
</evidence>
<dbReference type="AlphaFoldDB" id="A0A453EQM1"/>
<proteinExistence type="predicted"/>
<reference evidence="1" key="4">
    <citation type="submission" date="2019-03" db="UniProtKB">
        <authorList>
            <consortium name="EnsemblPlants"/>
        </authorList>
    </citation>
    <scope>IDENTIFICATION</scope>
</reference>
<reference evidence="1" key="3">
    <citation type="journal article" date="2017" name="Nature">
        <title>Genome sequence of the progenitor of the wheat D genome Aegilops tauschii.</title>
        <authorList>
            <person name="Luo M.C."/>
            <person name="Gu Y.Q."/>
            <person name="Puiu D."/>
            <person name="Wang H."/>
            <person name="Twardziok S.O."/>
            <person name="Deal K.R."/>
            <person name="Huo N."/>
            <person name="Zhu T."/>
            <person name="Wang L."/>
            <person name="Wang Y."/>
            <person name="McGuire P.E."/>
            <person name="Liu S."/>
            <person name="Long H."/>
            <person name="Ramasamy R.K."/>
            <person name="Rodriguez J.C."/>
            <person name="Van S.L."/>
            <person name="Yuan L."/>
            <person name="Wang Z."/>
            <person name="Xia Z."/>
            <person name="Xiao L."/>
            <person name="Anderson O.D."/>
            <person name="Ouyang S."/>
            <person name="Liang Y."/>
            <person name="Zimin A.V."/>
            <person name="Pertea G."/>
            <person name="Qi P."/>
            <person name="Bennetzen J.L."/>
            <person name="Dai X."/>
            <person name="Dawson M.W."/>
            <person name="Muller H.G."/>
            <person name="Kugler K."/>
            <person name="Rivarola-Duarte L."/>
            <person name="Spannagl M."/>
            <person name="Mayer K.F.X."/>
            <person name="Lu F.H."/>
            <person name="Bevan M.W."/>
            <person name="Leroy P."/>
            <person name="Li P."/>
            <person name="You F.M."/>
            <person name="Sun Q."/>
            <person name="Liu Z."/>
            <person name="Lyons E."/>
            <person name="Wicker T."/>
            <person name="Salzberg S.L."/>
            <person name="Devos K.M."/>
            <person name="Dvorak J."/>
        </authorList>
    </citation>
    <scope>NUCLEOTIDE SEQUENCE [LARGE SCALE GENOMIC DNA]</scope>
    <source>
        <strain evidence="1">cv. AL8/78</strain>
    </source>
</reference>
<dbReference type="EnsemblPlants" id="AET3Gv20424700.4">
    <property type="protein sequence ID" value="AET3Gv20424700.4"/>
    <property type="gene ID" value="AET3Gv20424700"/>
</dbReference>
<name>A0A453EQM1_AEGTS</name>
<dbReference type="Gramene" id="AET3Gv20424700.4">
    <property type="protein sequence ID" value="AET3Gv20424700.4"/>
    <property type="gene ID" value="AET3Gv20424700"/>
</dbReference>
<organism evidence="1 2">
    <name type="scientific">Aegilops tauschii subsp. strangulata</name>
    <name type="common">Goatgrass</name>
    <dbReference type="NCBI Taxonomy" id="200361"/>
    <lineage>
        <taxon>Eukaryota</taxon>
        <taxon>Viridiplantae</taxon>
        <taxon>Streptophyta</taxon>
        <taxon>Embryophyta</taxon>
        <taxon>Tracheophyta</taxon>
        <taxon>Spermatophyta</taxon>
        <taxon>Magnoliopsida</taxon>
        <taxon>Liliopsida</taxon>
        <taxon>Poales</taxon>
        <taxon>Poaceae</taxon>
        <taxon>BOP clade</taxon>
        <taxon>Pooideae</taxon>
        <taxon>Triticodae</taxon>
        <taxon>Triticeae</taxon>
        <taxon>Triticinae</taxon>
        <taxon>Aegilops</taxon>
    </lineage>
</organism>
<accession>A0A453EQM1</accession>